<comment type="caution">
    <text evidence="1">The sequence shown here is derived from an EMBL/GenBank/DDBJ whole genome shotgun (WGS) entry which is preliminary data.</text>
</comment>
<sequence>MLTLYPDLGDLLRLHPQFNAGTVVEALRLGNVREVWWASGDDPDHPLRDALPAAGFALRGEGELAPDWRWADAERAQLEAFLAQYPQGRERLRAAAAAEADLAALLGAPLTPARLLSPEVMEGLRAYHAATRAALDEGPGTRWQARRLDELAARLGGAAGGGLEGAVLVPLDDLPGLLERLPGATLPDLGALVPGETSRLRALADRAWQLREDDDLPALFAALTREAQAPVAGDAVTPLAELRAAAGGLALAAGDLREARAQLEAAAHALRGNEPRSLAGLVLARLGQVRDLQGERDLALRTYRAALALAYAPEVARETAAAGLHQAFVLGH</sequence>
<proteinExistence type="predicted"/>
<dbReference type="EMBL" id="JBHSOH010000034">
    <property type="protein sequence ID" value="MFC5849932.1"/>
    <property type="molecule type" value="Genomic_DNA"/>
</dbReference>
<evidence type="ECO:0008006" key="3">
    <source>
        <dbReference type="Google" id="ProtNLM"/>
    </source>
</evidence>
<keyword evidence="2" id="KW-1185">Reference proteome</keyword>
<name>A0ABW1DP40_9DEIO</name>
<gene>
    <name evidence="1" type="ORF">ACFPQ6_16640</name>
</gene>
<organism evidence="1 2">
    <name type="scientific">Deinococcus petrolearius</name>
    <dbReference type="NCBI Taxonomy" id="1751295"/>
    <lineage>
        <taxon>Bacteria</taxon>
        <taxon>Thermotogati</taxon>
        <taxon>Deinococcota</taxon>
        <taxon>Deinococci</taxon>
        <taxon>Deinococcales</taxon>
        <taxon>Deinococcaceae</taxon>
        <taxon>Deinococcus</taxon>
    </lineage>
</organism>
<evidence type="ECO:0000313" key="1">
    <source>
        <dbReference type="EMBL" id="MFC5849932.1"/>
    </source>
</evidence>
<evidence type="ECO:0000313" key="2">
    <source>
        <dbReference type="Proteomes" id="UP001595979"/>
    </source>
</evidence>
<dbReference type="Proteomes" id="UP001595979">
    <property type="component" value="Unassembled WGS sequence"/>
</dbReference>
<dbReference type="RefSeq" id="WP_380051507.1">
    <property type="nucleotide sequence ID" value="NZ_JBHSOH010000034.1"/>
</dbReference>
<accession>A0ABW1DP40</accession>
<protein>
    <recommendedName>
        <fullName evidence="3">Tetratricopeptide repeat protein</fullName>
    </recommendedName>
</protein>
<reference evidence="2" key="1">
    <citation type="journal article" date="2019" name="Int. J. Syst. Evol. Microbiol.">
        <title>The Global Catalogue of Microorganisms (GCM) 10K type strain sequencing project: providing services to taxonomists for standard genome sequencing and annotation.</title>
        <authorList>
            <consortium name="The Broad Institute Genomics Platform"/>
            <consortium name="The Broad Institute Genome Sequencing Center for Infectious Disease"/>
            <person name="Wu L."/>
            <person name="Ma J."/>
        </authorList>
    </citation>
    <scope>NUCLEOTIDE SEQUENCE [LARGE SCALE GENOMIC DNA]</scope>
    <source>
        <strain evidence="2">CGMCC 1.15053</strain>
    </source>
</reference>